<reference evidence="1" key="1">
    <citation type="submission" date="2019-08" db="EMBL/GenBank/DDBJ databases">
        <title>The improved chromosome-level genome for the pearl oyster Pinctada fucata martensii using PacBio sequencing and Hi-C.</title>
        <authorList>
            <person name="Zheng Z."/>
        </authorList>
    </citation>
    <scope>NUCLEOTIDE SEQUENCE</scope>
    <source>
        <strain evidence="1">ZZ-2019</strain>
        <tissue evidence="1">Adductor muscle</tissue>
    </source>
</reference>
<protein>
    <submittedName>
        <fullName evidence="1">Uncharacterized protein</fullName>
    </submittedName>
</protein>
<comment type="caution">
    <text evidence="1">The sequence shown here is derived from an EMBL/GenBank/DDBJ whole genome shotgun (WGS) entry which is preliminary data.</text>
</comment>
<dbReference type="EMBL" id="VSWD01000012">
    <property type="protein sequence ID" value="KAK3085424.1"/>
    <property type="molecule type" value="Genomic_DNA"/>
</dbReference>
<organism evidence="1 2">
    <name type="scientific">Pinctada imbricata</name>
    <name type="common">Atlantic pearl-oyster</name>
    <name type="synonym">Pinctada martensii</name>
    <dbReference type="NCBI Taxonomy" id="66713"/>
    <lineage>
        <taxon>Eukaryota</taxon>
        <taxon>Metazoa</taxon>
        <taxon>Spiralia</taxon>
        <taxon>Lophotrochozoa</taxon>
        <taxon>Mollusca</taxon>
        <taxon>Bivalvia</taxon>
        <taxon>Autobranchia</taxon>
        <taxon>Pteriomorphia</taxon>
        <taxon>Pterioida</taxon>
        <taxon>Pterioidea</taxon>
        <taxon>Pteriidae</taxon>
        <taxon>Pinctada</taxon>
    </lineage>
</organism>
<accession>A0AA89BLE5</accession>
<dbReference type="AlphaFoldDB" id="A0AA89BLE5"/>
<gene>
    <name evidence="1" type="ORF">FSP39_003082</name>
</gene>
<keyword evidence="2" id="KW-1185">Reference proteome</keyword>
<name>A0AA89BLE5_PINIB</name>
<proteinExistence type="predicted"/>
<dbReference type="Proteomes" id="UP001186944">
    <property type="component" value="Unassembled WGS sequence"/>
</dbReference>
<dbReference type="SUPFAM" id="SSF51905">
    <property type="entry name" value="FAD/NAD(P)-binding domain"/>
    <property type="match status" value="1"/>
</dbReference>
<evidence type="ECO:0000313" key="1">
    <source>
        <dbReference type="EMBL" id="KAK3085424.1"/>
    </source>
</evidence>
<evidence type="ECO:0000313" key="2">
    <source>
        <dbReference type="Proteomes" id="UP001186944"/>
    </source>
</evidence>
<sequence length="364" mass="41008">MSSINIIIVGAGPVGLMSALLTLQNRGVAELVIFEERKRTDIFNLSYQVSFDAKSVQFLTECTVDFDNIEGCWMDGTFTAKVGVFLEYVLDRIMTSSKATVLFSNKFDRQEFDNMATSEGRHLLIVCDGRNGQTFRGLGFHNFCKEYPCGAYGAIAAIKRPEQRDIPTPEKRVHNLTFDLSAYGYHLSETNGFPGFSLKIFGNSKHRFLSIAVTKSDSNVVKTLRSVLDRSMMRNVFLKCFNVFKAVTEQSISDSYALHHMEFSPRLFEIKLSQRCETVAYFDDCDTFVLAEGEAALSFNFHTGLDINPHIRCLMSLGAFIDKLTAADSENSILESMVFKIKDLEMVCKELVKKGLKEAMFSTR</sequence>
<dbReference type="Gene3D" id="3.50.50.60">
    <property type="entry name" value="FAD/NAD(P)-binding domain"/>
    <property type="match status" value="1"/>
</dbReference>
<dbReference type="InterPro" id="IPR036188">
    <property type="entry name" value="FAD/NAD-bd_sf"/>
</dbReference>